<dbReference type="OrthoDB" id="2301957at2"/>
<dbReference type="Pfam" id="PF06908">
    <property type="entry name" value="YpsA"/>
    <property type="match status" value="1"/>
</dbReference>
<dbReference type="PIRSF" id="PIRSF021290">
    <property type="entry name" value="DUF1273"/>
    <property type="match status" value="1"/>
</dbReference>
<gene>
    <name evidence="1" type="ORF">EBO34_05565</name>
</gene>
<protein>
    <submittedName>
        <fullName evidence="1">DUF1273 family protein</fullName>
    </submittedName>
</protein>
<dbReference type="Gene3D" id="3.40.50.450">
    <property type="match status" value="1"/>
</dbReference>
<keyword evidence="2" id="KW-1185">Reference proteome</keyword>
<comment type="caution">
    <text evidence="1">The sequence shown here is derived from an EMBL/GenBank/DDBJ whole genome shotgun (WGS) entry which is preliminary data.</text>
</comment>
<dbReference type="Proteomes" id="UP000278746">
    <property type="component" value="Unassembled WGS sequence"/>
</dbReference>
<proteinExistence type="predicted"/>
<sequence>MYEALAVTGYKPNELGIFDEKHPHLPFLKDAIKEKLRALKEEIDFKWLITSGQPGVEQWAAEALLALKNDYPDLQLATLAPFYEQEERWKEVWKATYEMIWSNSDFTDYITKRPYENPAQLRMKNQFIIEKSHAFLVLYDEFTPGSPDYYLTYAKKKHEASDYPVFYLTPEDIEESIRARQEDWN</sequence>
<dbReference type="SUPFAM" id="SSF102405">
    <property type="entry name" value="MCP/YpsA-like"/>
    <property type="match status" value="1"/>
</dbReference>
<dbReference type="PANTHER" id="PTHR38440">
    <property type="entry name" value="UPF0398 PROTEIN YPSA"/>
    <property type="match status" value="1"/>
</dbReference>
<dbReference type="EMBL" id="RHIB01000001">
    <property type="protein sequence ID" value="RNA69405.1"/>
    <property type="molecule type" value="Genomic_DNA"/>
</dbReference>
<accession>A0A3M7TY93</accession>
<reference evidence="1 2" key="1">
    <citation type="submission" date="2018-10" db="EMBL/GenBank/DDBJ databases">
        <title>Bacillus Keqinensis sp. nov., a moderately halophilic bacterium isolated from a saline-alkaline lake.</title>
        <authorList>
            <person name="Wang H."/>
        </authorList>
    </citation>
    <scope>NUCLEOTIDE SEQUENCE [LARGE SCALE GENOMIC DNA]</scope>
    <source>
        <strain evidence="1 2">KQ-3</strain>
    </source>
</reference>
<name>A0A3M7TY93_9BACI</name>
<dbReference type="AlphaFoldDB" id="A0A3M7TY93"/>
<dbReference type="PANTHER" id="PTHR38440:SF1">
    <property type="entry name" value="UPF0398 PROTEIN SPR0331"/>
    <property type="match status" value="1"/>
</dbReference>
<evidence type="ECO:0000313" key="2">
    <source>
        <dbReference type="Proteomes" id="UP000278746"/>
    </source>
</evidence>
<dbReference type="NCBIfam" id="NF010181">
    <property type="entry name" value="PRK13660.1"/>
    <property type="match status" value="1"/>
</dbReference>
<dbReference type="InterPro" id="IPR010697">
    <property type="entry name" value="YspA"/>
</dbReference>
<evidence type="ECO:0000313" key="1">
    <source>
        <dbReference type="EMBL" id="RNA69405.1"/>
    </source>
</evidence>
<organism evidence="1 2">
    <name type="scientific">Alteribacter keqinensis</name>
    <dbReference type="NCBI Taxonomy" id="2483800"/>
    <lineage>
        <taxon>Bacteria</taxon>
        <taxon>Bacillati</taxon>
        <taxon>Bacillota</taxon>
        <taxon>Bacilli</taxon>
        <taxon>Bacillales</taxon>
        <taxon>Bacillaceae</taxon>
        <taxon>Alteribacter</taxon>
    </lineage>
</organism>